<evidence type="ECO:0000313" key="2">
    <source>
        <dbReference type="Proteomes" id="UP000807825"/>
    </source>
</evidence>
<gene>
    <name evidence="1" type="ORF">HY912_20790</name>
</gene>
<accession>A0A9D6Z5X2</accession>
<comment type="caution">
    <text evidence="1">The sequence shown here is derived from an EMBL/GenBank/DDBJ whole genome shotgun (WGS) entry which is preliminary data.</text>
</comment>
<reference evidence="1" key="1">
    <citation type="submission" date="2020-07" db="EMBL/GenBank/DDBJ databases">
        <title>Huge and variable diversity of episymbiotic CPR bacteria and DPANN archaea in groundwater ecosystems.</title>
        <authorList>
            <person name="He C.Y."/>
            <person name="Keren R."/>
            <person name="Whittaker M."/>
            <person name="Farag I.F."/>
            <person name="Doudna J."/>
            <person name="Cate J.H.D."/>
            <person name="Banfield J.F."/>
        </authorList>
    </citation>
    <scope>NUCLEOTIDE SEQUENCE</scope>
    <source>
        <strain evidence="1">NC_groundwater_1664_Pr3_B-0.1um_52_9</strain>
    </source>
</reference>
<sequence length="115" mass="13315">MMKESVRKLLLVIPIRTQEDLLPVVESEGWQTIKDLFKKTGTSYNTHWNGNYVLDQDEIPWKATQEELDSLQKMKGKVVVLSGTKYNISEKIGLYSDTDGSVYVHEEDLEEFFVE</sequence>
<dbReference type="Proteomes" id="UP000807825">
    <property type="component" value="Unassembled WGS sequence"/>
</dbReference>
<protein>
    <submittedName>
        <fullName evidence="1">Uncharacterized protein</fullName>
    </submittedName>
</protein>
<evidence type="ECO:0000313" key="1">
    <source>
        <dbReference type="EMBL" id="MBI5251937.1"/>
    </source>
</evidence>
<organism evidence="1 2">
    <name type="scientific">Desulfomonile tiedjei</name>
    <dbReference type="NCBI Taxonomy" id="2358"/>
    <lineage>
        <taxon>Bacteria</taxon>
        <taxon>Pseudomonadati</taxon>
        <taxon>Thermodesulfobacteriota</taxon>
        <taxon>Desulfomonilia</taxon>
        <taxon>Desulfomonilales</taxon>
        <taxon>Desulfomonilaceae</taxon>
        <taxon>Desulfomonile</taxon>
    </lineage>
</organism>
<dbReference type="AlphaFoldDB" id="A0A9D6Z5X2"/>
<proteinExistence type="predicted"/>
<name>A0A9D6Z5X2_9BACT</name>
<dbReference type="EMBL" id="JACRDE010000545">
    <property type="protein sequence ID" value="MBI5251937.1"/>
    <property type="molecule type" value="Genomic_DNA"/>
</dbReference>